<dbReference type="InterPro" id="IPR015883">
    <property type="entry name" value="Glyco_hydro_20_cat"/>
</dbReference>
<dbReference type="GO" id="GO:0016020">
    <property type="term" value="C:membrane"/>
    <property type="evidence" value="ECO:0007669"/>
    <property type="project" value="TreeGrafter"/>
</dbReference>
<keyword evidence="11" id="KW-1185">Reference proteome</keyword>
<gene>
    <name evidence="10" type="ORF">C7C45_21730</name>
</gene>
<sequence>MSTIPSFDPAADPAAATPTAGVPLPAREPDAATLARAAERAAAELLAPPAPQRLTDVVPAPQQVQPDPTEDWVLPAEAVIVASADPAALAVAAHLAELLRPATGYPLPVTDATAPDPADGIALVLDETADLGAEGYRLDINTNGVRVTAGTATGLFYGVQTLRQLLPPAIESPAPVTARWALPGGTITDAPRFPYRGAMLDVARHFFAVEDVLKVIEHLARYKLNHLHLHLTDDQGWRIAIDSWPKLTGVGATTEVGGGPGGHYTKADYRRIVSYAAARHITVVPEIDLPGHTNSALVAYPELAPDKIAPPPYTGTEVGFSYVDPADERTYDFIADVLGEVAALTPGPWLHIGGDEAFKVKGEVYTGFVERTQRIVAGLGKTVVGWHQLAPAGHLDGRVLQWWGTNGEDPTTADAVRRGARLILSPGNHAYLDMKYAPDTPIGHDWAGLIDVRKAYDWDPGTHLTDVPTEAVLGVEAPLWTESVTSLADIELLLLPRLPAIAELGWSPRHTHGWSGFRDRLAAHGPRWATAGTTFHRAPEIPWPATPTIPEQRDPDQADTTTS</sequence>
<evidence type="ECO:0000313" key="11">
    <source>
        <dbReference type="Proteomes" id="UP000248333"/>
    </source>
</evidence>
<feature type="domain" description="Glycoside hydrolase family 20 catalytic" evidence="8">
    <location>
        <begin position="366"/>
        <end position="508"/>
    </location>
</feature>
<evidence type="ECO:0000256" key="6">
    <source>
        <dbReference type="PIRSR" id="PIRSR625705-1"/>
    </source>
</evidence>
<evidence type="ECO:0000256" key="3">
    <source>
        <dbReference type="ARBA" id="ARBA00012663"/>
    </source>
</evidence>
<dbReference type="PANTHER" id="PTHR22600">
    <property type="entry name" value="BETA-HEXOSAMINIDASE"/>
    <property type="match status" value="1"/>
</dbReference>
<proteinExistence type="inferred from homology"/>
<evidence type="ECO:0000256" key="1">
    <source>
        <dbReference type="ARBA" id="ARBA00001231"/>
    </source>
</evidence>
<feature type="compositionally biased region" description="Low complexity" evidence="7">
    <location>
        <begin position="8"/>
        <end position="20"/>
    </location>
</feature>
<dbReference type="GO" id="GO:0030203">
    <property type="term" value="P:glycosaminoglycan metabolic process"/>
    <property type="evidence" value="ECO:0007669"/>
    <property type="project" value="TreeGrafter"/>
</dbReference>
<dbReference type="EC" id="3.2.1.52" evidence="3"/>
<dbReference type="Proteomes" id="UP000248333">
    <property type="component" value="Unassembled WGS sequence"/>
</dbReference>
<evidence type="ECO:0000259" key="8">
    <source>
        <dbReference type="Pfam" id="PF00728"/>
    </source>
</evidence>
<dbReference type="SUPFAM" id="SSF51445">
    <property type="entry name" value="(Trans)glycosidases"/>
    <property type="match status" value="1"/>
</dbReference>
<feature type="region of interest" description="Disordered" evidence="7">
    <location>
        <begin position="1"/>
        <end position="29"/>
    </location>
</feature>
<dbReference type="Pfam" id="PF00728">
    <property type="entry name" value="Glyco_hydro_20"/>
    <property type="match status" value="2"/>
</dbReference>
<reference evidence="10 11" key="1">
    <citation type="submission" date="2018-03" db="EMBL/GenBank/DDBJ databases">
        <title>Bioinformatic expansion and discovery of thiopeptide antibiotics.</title>
        <authorList>
            <person name="Schwalen C.J."/>
            <person name="Hudson G.A."/>
            <person name="Mitchell D.A."/>
        </authorList>
    </citation>
    <scope>NUCLEOTIDE SEQUENCE [LARGE SCALE GENOMIC DNA]</scope>
    <source>
        <strain evidence="10 11">NRRL 8041</strain>
    </source>
</reference>
<comment type="similarity">
    <text evidence="2">Belongs to the glycosyl hydrolase 20 family.</text>
</comment>
<feature type="domain" description="Beta-hexosaminidase bacterial type N-terminal" evidence="9">
    <location>
        <begin position="56"/>
        <end position="190"/>
    </location>
</feature>
<feature type="domain" description="Glycoside hydrolase family 20 catalytic" evidence="8">
    <location>
        <begin position="193"/>
        <end position="359"/>
    </location>
</feature>
<dbReference type="CDD" id="cd06568">
    <property type="entry name" value="GH20_SpHex_like"/>
    <property type="match status" value="1"/>
</dbReference>
<evidence type="ECO:0000256" key="7">
    <source>
        <dbReference type="SAM" id="MobiDB-lite"/>
    </source>
</evidence>
<dbReference type="InterPro" id="IPR029018">
    <property type="entry name" value="Hex-like_dom2"/>
</dbReference>
<evidence type="ECO:0000259" key="9">
    <source>
        <dbReference type="Pfam" id="PF02838"/>
    </source>
</evidence>
<dbReference type="EMBL" id="PYBV01000028">
    <property type="protein sequence ID" value="PYC67103.1"/>
    <property type="molecule type" value="Genomic_DNA"/>
</dbReference>
<dbReference type="SUPFAM" id="SSF55545">
    <property type="entry name" value="beta-N-acetylhexosaminidase-like domain"/>
    <property type="match status" value="1"/>
</dbReference>
<dbReference type="Gene3D" id="3.20.20.80">
    <property type="entry name" value="Glycosidases"/>
    <property type="match status" value="1"/>
</dbReference>
<dbReference type="InterPro" id="IPR025705">
    <property type="entry name" value="Beta_hexosaminidase_sua/sub"/>
</dbReference>
<dbReference type="Gene3D" id="3.30.379.10">
    <property type="entry name" value="Chitobiase/beta-hexosaminidase domain 2-like"/>
    <property type="match status" value="1"/>
</dbReference>
<feature type="active site" description="Proton donor" evidence="6">
    <location>
        <position position="356"/>
    </location>
</feature>
<comment type="catalytic activity">
    <reaction evidence="1">
        <text>Hydrolysis of terminal non-reducing N-acetyl-D-hexosamine residues in N-acetyl-beta-D-hexosaminides.</text>
        <dbReference type="EC" id="3.2.1.52"/>
    </reaction>
</comment>
<name>A0A318NF32_9ACTN</name>
<comment type="caution">
    <text evidence="10">The sequence shown here is derived from an EMBL/GenBank/DDBJ whole genome shotgun (WGS) entry which is preliminary data.</text>
</comment>
<dbReference type="Pfam" id="PF02838">
    <property type="entry name" value="Glyco_hydro_20b"/>
    <property type="match status" value="1"/>
</dbReference>
<dbReference type="GO" id="GO:0004563">
    <property type="term" value="F:beta-N-acetylhexosaminidase activity"/>
    <property type="evidence" value="ECO:0007669"/>
    <property type="project" value="UniProtKB-EC"/>
</dbReference>
<evidence type="ECO:0000256" key="2">
    <source>
        <dbReference type="ARBA" id="ARBA00006285"/>
    </source>
</evidence>
<evidence type="ECO:0000313" key="10">
    <source>
        <dbReference type="EMBL" id="PYC67103.1"/>
    </source>
</evidence>
<dbReference type="PANTHER" id="PTHR22600:SF57">
    <property type="entry name" value="BETA-N-ACETYLHEXOSAMINIDASE"/>
    <property type="match status" value="1"/>
</dbReference>
<dbReference type="AlphaFoldDB" id="A0A318NF32"/>
<dbReference type="InterPro" id="IPR015882">
    <property type="entry name" value="HEX_bac_N"/>
</dbReference>
<dbReference type="InterPro" id="IPR017853">
    <property type="entry name" value="GH"/>
</dbReference>
<keyword evidence="5" id="KW-0326">Glycosidase</keyword>
<keyword evidence="4" id="KW-0378">Hydrolase</keyword>
<dbReference type="GO" id="GO:0005975">
    <property type="term" value="P:carbohydrate metabolic process"/>
    <property type="evidence" value="ECO:0007669"/>
    <property type="project" value="InterPro"/>
</dbReference>
<dbReference type="OrthoDB" id="9763537at2"/>
<evidence type="ECO:0000256" key="4">
    <source>
        <dbReference type="ARBA" id="ARBA00022801"/>
    </source>
</evidence>
<protein>
    <recommendedName>
        <fullName evidence="3">beta-N-acetylhexosaminidase</fullName>
        <ecNumber evidence="3">3.2.1.52</ecNumber>
    </recommendedName>
</protein>
<evidence type="ECO:0000256" key="5">
    <source>
        <dbReference type="ARBA" id="ARBA00023295"/>
    </source>
</evidence>
<feature type="region of interest" description="Disordered" evidence="7">
    <location>
        <begin position="539"/>
        <end position="563"/>
    </location>
</feature>
<dbReference type="RefSeq" id="WP_110565541.1">
    <property type="nucleotide sequence ID" value="NZ_PYBV01000028.1"/>
</dbReference>
<organism evidence="10 11">
    <name type="scientific">Micromonospora arborensis</name>
    <dbReference type="NCBI Taxonomy" id="2116518"/>
    <lineage>
        <taxon>Bacteria</taxon>
        <taxon>Bacillati</taxon>
        <taxon>Actinomycetota</taxon>
        <taxon>Actinomycetes</taxon>
        <taxon>Micromonosporales</taxon>
        <taxon>Micromonosporaceae</taxon>
        <taxon>Micromonospora</taxon>
    </lineage>
</organism>
<dbReference type="PRINTS" id="PR00738">
    <property type="entry name" value="GLHYDRLASE20"/>
</dbReference>
<accession>A0A318NF32</accession>